<sequence>MSLCSLYTLTLAPLLSASSAQLSLSAKPESLSTSHRHFTSVDSAVHSTSIATPPPSLPSLPVHLDRGTFGVGETRSPLGAGTGTVIGSPSGIGAEDEKVLAIGDRGRGVGSLAPPRPVAIPSLILWQSKYVSSLGNKRVELFDMGAGASDPTADDNVQMASGEIRTLFMSASEQFVEHGVLF</sequence>
<gene>
    <name evidence="2" type="ORF">TEA_004209</name>
</gene>
<proteinExistence type="predicted"/>
<accession>A0A4S4DRJ2</accession>
<keyword evidence="1" id="KW-0732">Signal</keyword>
<name>A0A4S4DRJ2_CAMSN</name>
<comment type="caution">
    <text evidence="2">The sequence shown here is derived from an EMBL/GenBank/DDBJ whole genome shotgun (WGS) entry which is preliminary data.</text>
</comment>
<dbReference type="Proteomes" id="UP000306102">
    <property type="component" value="Unassembled WGS sequence"/>
</dbReference>
<evidence type="ECO:0000256" key="1">
    <source>
        <dbReference type="SAM" id="SignalP"/>
    </source>
</evidence>
<reference evidence="2 3" key="1">
    <citation type="journal article" date="2018" name="Proc. Natl. Acad. Sci. U.S.A.">
        <title>Draft genome sequence of Camellia sinensis var. sinensis provides insights into the evolution of the tea genome and tea quality.</title>
        <authorList>
            <person name="Wei C."/>
            <person name="Yang H."/>
            <person name="Wang S."/>
            <person name="Zhao J."/>
            <person name="Liu C."/>
            <person name="Gao L."/>
            <person name="Xia E."/>
            <person name="Lu Y."/>
            <person name="Tai Y."/>
            <person name="She G."/>
            <person name="Sun J."/>
            <person name="Cao H."/>
            <person name="Tong W."/>
            <person name="Gao Q."/>
            <person name="Li Y."/>
            <person name="Deng W."/>
            <person name="Jiang X."/>
            <person name="Wang W."/>
            <person name="Chen Q."/>
            <person name="Zhang S."/>
            <person name="Li H."/>
            <person name="Wu J."/>
            <person name="Wang P."/>
            <person name="Li P."/>
            <person name="Shi C."/>
            <person name="Zheng F."/>
            <person name="Jian J."/>
            <person name="Huang B."/>
            <person name="Shan D."/>
            <person name="Shi M."/>
            <person name="Fang C."/>
            <person name="Yue Y."/>
            <person name="Li F."/>
            <person name="Li D."/>
            <person name="Wei S."/>
            <person name="Han B."/>
            <person name="Jiang C."/>
            <person name="Yin Y."/>
            <person name="Xia T."/>
            <person name="Zhang Z."/>
            <person name="Bennetzen J.L."/>
            <person name="Zhao S."/>
            <person name="Wan X."/>
        </authorList>
    </citation>
    <scope>NUCLEOTIDE SEQUENCE [LARGE SCALE GENOMIC DNA]</scope>
    <source>
        <strain evidence="3">cv. Shuchazao</strain>
        <tissue evidence="2">Leaf</tissue>
    </source>
</reference>
<dbReference type="AlphaFoldDB" id="A0A4S4DRJ2"/>
<protein>
    <submittedName>
        <fullName evidence="2">Uncharacterized protein</fullName>
    </submittedName>
</protein>
<evidence type="ECO:0000313" key="2">
    <source>
        <dbReference type="EMBL" id="THG05738.1"/>
    </source>
</evidence>
<organism evidence="2 3">
    <name type="scientific">Camellia sinensis var. sinensis</name>
    <name type="common">China tea</name>
    <dbReference type="NCBI Taxonomy" id="542762"/>
    <lineage>
        <taxon>Eukaryota</taxon>
        <taxon>Viridiplantae</taxon>
        <taxon>Streptophyta</taxon>
        <taxon>Embryophyta</taxon>
        <taxon>Tracheophyta</taxon>
        <taxon>Spermatophyta</taxon>
        <taxon>Magnoliopsida</taxon>
        <taxon>eudicotyledons</taxon>
        <taxon>Gunneridae</taxon>
        <taxon>Pentapetalae</taxon>
        <taxon>asterids</taxon>
        <taxon>Ericales</taxon>
        <taxon>Theaceae</taxon>
        <taxon>Camellia</taxon>
    </lineage>
</organism>
<feature type="signal peptide" evidence="1">
    <location>
        <begin position="1"/>
        <end position="19"/>
    </location>
</feature>
<keyword evidence="3" id="KW-1185">Reference proteome</keyword>
<dbReference type="EMBL" id="SDRB02010569">
    <property type="protein sequence ID" value="THG05738.1"/>
    <property type="molecule type" value="Genomic_DNA"/>
</dbReference>
<feature type="chain" id="PRO_5020745636" evidence="1">
    <location>
        <begin position="20"/>
        <end position="182"/>
    </location>
</feature>
<evidence type="ECO:0000313" key="3">
    <source>
        <dbReference type="Proteomes" id="UP000306102"/>
    </source>
</evidence>